<dbReference type="AlphaFoldDB" id="A0A1N6CYS2"/>
<accession>A0A1N6CYS2</accession>
<dbReference type="EMBL" id="FSQX01000001">
    <property type="protein sequence ID" value="SIN72091.1"/>
    <property type="molecule type" value="Genomic_DNA"/>
</dbReference>
<organism evidence="1 2">
    <name type="scientific">Vreelandella aquamarina</name>
    <dbReference type="NCBI Taxonomy" id="77097"/>
    <lineage>
        <taxon>Bacteria</taxon>
        <taxon>Pseudomonadati</taxon>
        <taxon>Pseudomonadota</taxon>
        <taxon>Gammaproteobacteria</taxon>
        <taxon>Oceanospirillales</taxon>
        <taxon>Halomonadaceae</taxon>
        <taxon>Vreelandella</taxon>
    </lineage>
</organism>
<reference evidence="1 2" key="1">
    <citation type="submission" date="2016-11" db="EMBL/GenBank/DDBJ databases">
        <authorList>
            <person name="Jaros S."/>
            <person name="Januszkiewicz K."/>
            <person name="Wedrychowicz H."/>
        </authorList>
    </citation>
    <scope>NUCLEOTIDE SEQUENCE [LARGE SCALE GENOMIC DNA]</scope>
    <source>
        <strain evidence="1 2">ACAM 239</strain>
    </source>
</reference>
<evidence type="ECO:0000313" key="2">
    <source>
        <dbReference type="Proteomes" id="UP000185024"/>
    </source>
</evidence>
<dbReference type="Proteomes" id="UP000185024">
    <property type="component" value="Unassembled WGS sequence"/>
</dbReference>
<proteinExistence type="predicted"/>
<sequence length="29" mass="3338">MNIPVLLRLLHKLIRLGIIAKVNFLALRV</sequence>
<evidence type="ECO:0000313" key="1">
    <source>
        <dbReference type="EMBL" id="SIN72091.1"/>
    </source>
</evidence>
<protein>
    <submittedName>
        <fullName evidence="1">Uncharacterized protein</fullName>
    </submittedName>
</protein>
<name>A0A1N6CYS2_9GAMM</name>
<gene>
    <name evidence="1" type="ORF">SAMN05878438_2871</name>
</gene>